<evidence type="ECO:0000259" key="4">
    <source>
        <dbReference type="PROSITE" id="PS01124"/>
    </source>
</evidence>
<protein>
    <submittedName>
        <fullName evidence="5">Helix-turn-helix domain-containing protein</fullName>
    </submittedName>
</protein>
<dbReference type="Gene3D" id="1.10.10.60">
    <property type="entry name" value="Homeodomain-like"/>
    <property type="match status" value="2"/>
</dbReference>
<keyword evidence="6" id="KW-1185">Reference proteome</keyword>
<evidence type="ECO:0000256" key="2">
    <source>
        <dbReference type="ARBA" id="ARBA00023125"/>
    </source>
</evidence>
<dbReference type="SMART" id="SM00342">
    <property type="entry name" value="HTH_ARAC"/>
    <property type="match status" value="1"/>
</dbReference>
<name>A0ABX1YZC8_9BACL</name>
<dbReference type="PANTHER" id="PTHR43280">
    <property type="entry name" value="ARAC-FAMILY TRANSCRIPTIONAL REGULATOR"/>
    <property type="match status" value="1"/>
</dbReference>
<dbReference type="SUPFAM" id="SSF46689">
    <property type="entry name" value="Homeodomain-like"/>
    <property type="match status" value="2"/>
</dbReference>
<reference evidence="5 6" key="1">
    <citation type="submission" date="2019-10" db="EMBL/GenBank/DDBJ databases">
        <title>Description of Paenibacillus choica sp. nov.</title>
        <authorList>
            <person name="Carlier A."/>
            <person name="Qi S."/>
        </authorList>
    </citation>
    <scope>NUCLEOTIDE SEQUENCE [LARGE SCALE GENOMIC DNA]</scope>
    <source>
        <strain evidence="5 6">LMG 31460</strain>
    </source>
</reference>
<dbReference type="InterPro" id="IPR018060">
    <property type="entry name" value="HTH_AraC"/>
</dbReference>
<dbReference type="InterPro" id="IPR009057">
    <property type="entry name" value="Homeodomain-like_sf"/>
</dbReference>
<dbReference type="InterPro" id="IPR020449">
    <property type="entry name" value="Tscrpt_reg_AraC-type_HTH"/>
</dbReference>
<sequence>MFKNNSRFAWLNKRMRNTFFIKLIMTTALIAIIPNLLSDVVAYYKVSKTFEEETGKTKQQYLNQTRNALEIVLKRIKENSNLLALNQAFVEFEKFPNGSYYEDLQGELGKEDLPTLYGYLAAKTNSISTINTFRISNEFVDSVYYYDSSKNLVITSDNSGSNRQFDLDDFYDRDWYDTLIESKEYYVFMDTRITKAYSSKEKNLLSIIYKTNKDNNAFIINLDASVIYNEIINKLNHQDNIYVVSSAGKILFHSNPASMHQHLSLILPEEKDIVGRSGSFVKQLAGKNKLISHSASPLLGWTFVNISDMEALSKGTASIKQTIVLSALVLVLLTLTLTYLSSRSLYKPISRLKAMIGGESERKTEQTDEIDTIGIFMQSAIHDRDYYKEKLDESLPFQREQFKYSLLRQHSMNLEEIGSKKDYLGVHIDLGDLVVLALSLDDHNISGMERGMITNFTNDLFKLRIMDQIIQSPVIQTPYYLVDAEKDIIAIVMGRGGMDQQQLFLIGQQLLDEMSLKLRSTCTIGIGRVCSSILDLPQAYEDALEALKYRILYGNGYVISIDDIRIDNKTGFHYPKQKEELLLGHLKTARTEEALQAFDEFVSEINMHKNKLHYNQIRPLFMQLLTGIMNAYTQLGADMRAVLGGETDPYRELLDQDSMDKIGKWFHRLIYLTTAYIEREMNAKGNHHITRVIDIIGRNYCQDISLNSVAEELNLNPAYISRLFKQITGQPFVDVLKKVRIERSKELLVQSDLKINEISKQVGYSNSYYFIKVFKDMMGLTPGEYKKMNS</sequence>
<evidence type="ECO:0000256" key="3">
    <source>
        <dbReference type="ARBA" id="ARBA00023163"/>
    </source>
</evidence>
<dbReference type="InterPro" id="IPR041522">
    <property type="entry name" value="CdaR_GGDEF"/>
</dbReference>
<proteinExistence type="predicted"/>
<evidence type="ECO:0000313" key="5">
    <source>
        <dbReference type="EMBL" id="NOU86307.1"/>
    </source>
</evidence>
<accession>A0ABX1YZC8</accession>
<keyword evidence="2" id="KW-0238">DNA-binding</keyword>
<evidence type="ECO:0000313" key="6">
    <source>
        <dbReference type="Proteomes" id="UP000658690"/>
    </source>
</evidence>
<dbReference type="RefSeq" id="WP_171689592.1">
    <property type="nucleotide sequence ID" value="NZ_WHOC01000058.1"/>
</dbReference>
<gene>
    <name evidence="5" type="ORF">GC102_11045</name>
</gene>
<dbReference type="PANTHER" id="PTHR43280:SF28">
    <property type="entry name" value="HTH-TYPE TRANSCRIPTIONAL ACTIVATOR RHAS"/>
    <property type="match status" value="1"/>
</dbReference>
<keyword evidence="1" id="KW-0805">Transcription regulation</keyword>
<dbReference type="PROSITE" id="PS01124">
    <property type="entry name" value="HTH_ARAC_FAMILY_2"/>
    <property type="match status" value="1"/>
</dbReference>
<organism evidence="5 6">
    <name type="scientific">Paenibacillus germinis</name>
    <dbReference type="NCBI Taxonomy" id="2654979"/>
    <lineage>
        <taxon>Bacteria</taxon>
        <taxon>Bacillati</taxon>
        <taxon>Bacillota</taxon>
        <taxon>Bacilli</taxon>
        <taxon>Bacillales</taxon>
        <taxon>Paenibacillaceae</taxon>
        <taxon>Paenibacillus</taxon>
    </lineage>
</organism>
<dbReference type="PRINTS" id="PR00032">
    <property type="entry name" value="HTHARAC"/>
</dbReference>
<keyword evidence="3" id="KW-0804">Transcription</keyword>
<dbReference type="Gene3D" id="3.30.450.20">
    <property type="entry name" value="PAS domain"/>
    <property type="match status" value="2"/>
</dbReference>
<feature type="domain" description="HTH araC/xylS-type" evidence="4">
    <location>
        <begin position="690"/>
        <end position="788"/>
    </location>
</feature>
<dbReference type="Pfam" id="PF12833">
    <property type="entry name" value="HTH_18"/>
    <property type="match status" value="1"/>
</dbReference>
<evidence type="ECO:0000256" key="1">
    <source>
        <dbReference type="ARBA" id="ARBA00023015"/>
    </source>
</evidence>
<dbReference type="Pfam" id="PF17853">
    <property type="entry name" value="GGDEF_2"/>
    <property type="match status" value="1"/>
</dbReference>
<comment type="caution">
    <text evidence="5">The sequence shown here is derived from an EMBL/GenBank/DDBJ whole genome shotgun (WGS) entry which is preliminary data.</text>
</comment>
<dbReference type="EMBL" id="WHOC01000058">
    <property type="protein sequence ID" value="NOU86307.1"/>
    <property type="molecule type" value="Genomic_DNA"/>
</dbReference>
<dbReference type="Proteomes" id="UP000658690">
    <property type="component" value="Unassembled WGS sequence"/>
</dbReference>